<evidence type="ECO:0000313" key="2">
    <source>
        <dbReference type="EMBL" id="SUI92996.1"/>
    </source>
</evidence>
<reference evidence="2 3" key="1">
    <citation type="submission" date="2018-06" db="EMBL/GenBank/DDBJ databases">
        <authorList>
            <consortium name="Pathogen Informatics"/>
            <person name="Doyle S."/>
        </authorList>
    </citation>
    <scope>NUCLEOTIDE SEQUENCE [LARGE SCALE GENOMIC DNA]</scope>
    <source>
        <strain evidence="2 3">NCTC10736</strain>
    </source>
</reference>
<dbReference type="PROSITE" id="PS00409">
    <property type="entry name" value="PROKAR_NTER_METHYL"/>
    <property type="match status" value="1"/>
</dbReference>
<dbReference type="InterPro" id="IPR045584">
    <property type="entry name" value="Pilin-like"/>
</dbReference>
<protein>
    <submittedName>
        <fullName evidence="2">Pullulanase secretion protein pulG</fullName>
    </submittedName>
</protein>
<name>A0A380B6X3_9GAMM</name>
<dbReference type="EMBL" id="UGYV01000001">
    <property type="protein sequence ID" value="SUI92996.1"/>
    <property type="molecule type" value="Genomic_DNA"/>
</dbReference>
<gene>
    <name evidence="2" type="primary">pulG</name>
    <name evidence="2" type="ORF">NCTC10736_03578</name>
</gene>
<keyword evidence="1" id="KW-0472">Membrane</keyword>
<dbReference type="Pfam" id="PF07963">
    <property type="entry name" value="N_methyl"/>
    <property type="match status" value="1"/>
</dbReference>
<accession>A0A380B6X3</accession>
<dbReference type="Gene3D" id="3.30.700.10">
    <property type="entry name" value="Glycoprotein, Type 4 Pilin"/>
    <property type="match status" value="1"/>
</dbReference>
<evidence type="ECO:0000256" key="1">
    <source>
        <dbReference type="SAM" id="Phobius"/>
    </source>
</evidence>
<evidence type="ECO:0000313" key="3">
    <source>
        <dbReference type="Proteomes" id="UP000255061"/>
    </source>
</evidence>
<dbReference type="NCBIfam" id="TIGR02532">
    <property type="entry name" value="IV_pilin_GFxxxE"/>
    <property type="match status" value="1"/>
</dbReference>
<dbReference type="InterPro" id="IPR012902">
    <property type="entry name" value="N_methyl_site"/>
</dbReference>
<keyword evidence="1" id="KW-0812">Transmembrane</keyword>
<proteinExistence type="predicted"/>
<feature type="transmembrane region" description="Helical" evidence="1">
    <location>
        <begin position="7"/>
        <end position="27"/>
    </location>
</feature>
<dbReference type="AlphaFoldDB" id="A0A380B6X3"/>
<dbReference type="Proteomes" id="UP000255061">
    <property type="component" value="Unassembled WGS sequence"/>
</dbReference>
<dbReference type="SUPFAM" id="SSF54523">
    <property type="entry name" value="Pili subunits"/>
    <property type="match status" value="1"/>
</dbReference>
<organism evidence="2 3">
    <name type="scientific">Shewanella morhuae</name>
    <dbReference type="NCBI Taxonomy" id="365591"/>
    <lineage>
        <taxon>Bacteria</taxon>
        <taxon>Pseudomonadati</taxon>
        <taxon>Pseudomonadota</taxon>
        <taxon>Gammaproteobacteria</taxon>
        <taxon>Alteromonadales</taxon>
        <taxon>Shewanellaceae</taxon>
        <taxon>Shewanella</taxon>
    </lineage>
</organism>
<sequence>MKRQQGFTLIELVVVIIILGILAVTAAPKFINLQSDARVSALQGAKAAIQGANSLVYSKAALSGVEKLAASPTAPSVNIGTATVITNFGYLQATKAELEKGVDIKFDVGADGAATASTGTAEWVIKETAASGQAKSVEIWQKGAPAACKLTYFEAKDLATPPSFTSLPAASAC</sequence>
<dbReference type="RefSeq" id="WP_115406910.1">
    <property type="nucleotide sequence ID" value="NZ_UGYV01000001.1"/>
</dbReference>
<keyword evidence="1" id="KW-1133">Transmembrane helix</keyword>